<feature type="compositionally biased region" description="Acidic residues" evidence="1">
    <location>
        <begin position="138"/>
        <end position="148"/>
    </location>
</feature>
<keyword evidence="3" id="KW-1185">Reference proteome</keyword>
<name>A0A811RBE5_9POAL</name>
<evidence type="ECO:0000313" key="3">
    <source>
        <dbReference type="Proteomes" id="UP000604825"/>
    </source>
</evidence>
<dbReference type="Proteomes" id="UP000604825">
    <property type="component" value="Unassembled WGS sequence"/>
</dbReference>
<feature type="compositionally biased region" description="Low complexity" evidence="1">
    <location>
        <begin position="60"/>
        <end position="74"/>
    </location>
</feature>
<sequence>MAQQMAYQQSLQQHYNTQMQNMASFFQSMQTPGASTPPPLPMFAPPPPPPEFFPVPAPVAPGGTPVQSAGSNPSPGGPGHQMMSYPPPAPYPPYPPPRGPPPTYSWPPVRGGWQYAQAPQFGPRGFPWANPGGSGGGADDETGDGATS</sequence>
<dbReference type="EMBL" id="CAJGYO010000014">
    <property type="protein sequence ID" value="CAD6267341.1"/>
    <property type="molecule type" value="Genomic_DNA"/>
</dbReference>
<evidence type="ECO:0000313" key="2">
    <source>
        <dbReference type="EMBL" id="CAD6267341.1"/>
    </source>
</evidence>
<accession>A0A811RBE5</accession>
<evidence type="ECO:0000256" key="1">
    <source>
        <dbReference type="SAM" id="MobiDB-lite"/>
    </source>
</evidence>
<gene>
    <name evidence="2" type="ORF">NCGR_LOCUS50646</name>
</gene>
<organism evidence="2 3">
    <name type="scientific">Miscanthus lutarioriparius</name>
    <dbReference type="NCBI Taxonomy" id="422564"/>
    <lineage>
        <taxon>Eukaryota</taxon>
        <taxon>Viridiplantae</taxon>
        <taxon>Streptophyta</taxon>
        <taxon>Embryophyta</taxon>
        <taxon>Tracheophyta</taxon>
        <taxon>Spermatophyta</taxon>
        <taxon>Magnoliopsida</taxon>
        <taxon>Liliopsida</taxon>
        <taxon>Poales</taxon>
        <taxon>Poaceae</taxon>
        <taxon>PACMAD clade</taxon>
        <taxon>Panicoideae</taxon>
        <taxon>Andropogonodae</taxon>
        <taxon>Andropogoneae</taxon>
        <taxon>Saccharinae</taxon>
        <taxon>Miscanthus</taxon>
    </lineage>
</organism>
<comment type="caution">
    <text evidence="2">The sequence shown here is derived from an EMBL/GenBank/DDBJ whole genome shotgun (WGS) entry which is preliminary data.</text>
</comment>
<feature type="region of interest" description="Disordered" evidence="1">
    <location>
        <begin position="27"/>
        <end position="148"/>
    </location>
</feature>
<dbReference type="AlphaFoldDB" id="A0A811RBE5"/>
<feature type="compositionally biased region" description="Pro residues" evidence="1">
    <location>
        <begin position="85"/>
        <end position="105"/>
    </location>
</feature>
<reference evidence="2" key="1">
    <citation type="submission" date="2020-10" db="EMBL/GenBank/DDBJ databases">
        <authorList>
            <person name="Han B."/>
            <person name="Lu T."/>
            <person name="Zhao Q."/>
            <person name="Huang X."/>
            <person name="Zhao Y."/>
        </authorList>
    </citation>
    <scope>NUCLEOTIDE SEQUENCE</scope>
</reference>
<proteinExistence type="predicted"/>
<protein>
    <submittedName>
        <fullName evidence="2">Uncharacterized protein</fullName>
    </submittedName>
</protein>
<feature type="compositionally biased region" description="Pro residues" evidence="1">
    <location>
        <begin position="35"/>
        <end position="59"/>
    </location>
</feature>